<evidence type="ECO:0000256" key="2">
    <source>
        <dbReference type="ARBA" id="ARBA00004651"/>
    </source>
</evidence>
<dbReference type="InterPro" id="IPR011577">
    <property type="entry name" value="Cyt_b561_bac/Ni-Hgenase"/>
</dbReference>
<dbReference type="EMBL" id="QKZQ01000004">
    <property type="protein sequence ID" value="PZX46118.1"/>
    <property type="molecule type" value="Genomic_DNA"/>
</dbReference>
<dbReference type="SUPFAM" id="SSF81342">
    <property type="entry name" value="Transmembrane di-heme cytochromes"/>
    <property type="match status" value="1"/>
</dbReference>
<dbReference type="Gene3D" id="1.20.950.20">
    <property type="entry name" value="Transmembrane di-heme cytochromes, Chain C"/>
    <property type="match status" value="1"/>
</dbReference>
<dbReference type="InterPro" id="IPR016174">
    <property type="entry name" value="Di-haem_cyt_TM"/>
</dbReference>
<dbReference type="PANTHER" id="PTHR30529">
    <property type="entry name" value="CYTOCHROME B561"/>
    <property type="match status" value="1"/>
</dbReference>
<evidence type="ECO:0000256" key="3">
    <source>
        <dbReference type="ARBA" id="ARBA00022448"/>
    </source>
</evidence>
<protein>
    <submittedName>
        <fullName evidence="15">Cytochrome b561</fullName>
    </submittedName>
</protein>
<dbReference type="Proteomes" id="UP000249364">
    <property type="component" value="Unassembled WGS sequence"/>
</dbReference>
<feature type="transmembrane region" description="Helical" evidence="13">
    <location>
        <begin position="17"/>
        <end position="36"/>
    </location>
</feature>
<dbReference type="GO" id="GO:0020037">
    <property type="term" value="F:heme binding"/>
    <property type="evidence" value="ECO:0007669"/>
    <property type="project" value="TreeGrafter"/>
</dbReference>
<keyword evidence="7" id="KW-0479">Metal-binding</keyword>
<proteinExistence type="inferred from homology"/>
<feature type="transmembrane region" description="Helical" evidence="13">
    <location>
        <begin position="56"/>
        <end position="74"/>
    </location>
</feature>
<feature type="domain" description="Cytochrome b561 bacterial/Ni-hydrogenase" evidence="14">
    <location>
        <begin position="12"/>
        <end position="180"/>
    </location>
</feature>
<keyword evidence="6 13" id="KW-0812">Transmembrane</keyword>
<organism evidence="15 16">
    <name type="scientific">Roseinatronobacter thiooxidans</name>
    <dbReference type="NCBI Taxonomy" id="121821"/>
    <lineage>
        <taxon>Bacteria</taxon>
        <taxon>Pseudomonadati</taxon>
        <taxon>Pseudomonadota</taxon>
        <taxon>Alphaproteobacteria</taxon>
        <taxon>Rhodobacterales</taxon>
        <taxon>Paracoccaceae</taxon>
        <taxon>Roseinatronobacter</taxon>
    </lineage>
</organism>
<feature type="transmembrane region" description="Helical" evidence="13">
    <location>
        <begin position="151"/>
        <end position="169"/>
    </location>
</feature>
<dbReference type="STRING" id="121821.GCA_001870675_01996"/>
<dbReference type="GO" id="GO:0005886">
    <property type="term" value="C:plasma membrane"/>
    <property type="evidence" value="ECO:0007669"/>
    <property type="project" value="UniProtKB-SubCell"/>
</dbReference>
<comment type="cofactor">
    <cofactor evidence="1">
        <name>heme b</name>
        <dbReference type="ChEBI" id="CHEBI:60344"/>
    </cofactor>
</comment>
<evidence type="ECO:0000313" key="15">
    <source>
        <dbReference type="EMBL" id="PZX46118.1"/>
    </source>
</evidence>
<dbReference type="RefSeq" id="WP_071468698.1">
    <property type="nucleotide sequence ID" value="NZ_MEHT01000007.1"/>
</dbReference>
<accession>A0A2W7QBZ6</accession>
<sequence>MDARTIEYKKLSGTTRLLHWVSAVLIVAMIPIGVIMQQEGLARPTQDLMFILHKNGGVIVLLLVVLRLIWRAAYPAPPLPAHMPKWQVKAASGVQWGLYGMLIVMALSGYIRVRAGGFPVEMLDALNVPAMVPRSDALAETAQTIHSNARFVLVALILVHVGAALRHAVARDGVFSRIWPPVGRG</sequence>
<keyword evidence="3" id="KW-0813">Transport</keyword>
<evidence type="ECO:0000256" key="9">
    <source>
        <dbReference type="ARBA" id="ARBA00022989"/>
    </source>
</evidence>
<evidence type="ECO:0000256" key="10">
    <source>
        <dbReference type="ARBA" id="ARBA00023004"/>
    </source>
</evidence>
<evidence type="ECO:0000256" key="4">
    <source>
        <dbReference type="ARBA" id="ARBA00022475"/>
    </source>
</evidence>
<evidence type="ECO:0000256" key="12">
    <source>
        <dbReference type="ARBA" id="ARBA00037975"/>
    </source>
</evidence>
<keyword evidence="8" id="KW-0249">Electron transport</keyword>
<evidence type="ECO:0000256" key="7">
    <source>
        <dbReference type="ARBA" id="ARBA00022723"/>
    </source>
</evidence>
<evidence type="ECO:0000256" key="8">
    <source>
        <dbReference type="ARBA" id="ARBA00022982"/>
    </source>
</evidence>
<dbReference type="OrthoDB" id="8156287at2"/>
<dbReference type="GO" id="GO:0046872">
    <property type="term" value="F:metal ion binding"/>
    <property type="evidence" value="ECO:0007669"/>
    <property type="project" value="UniProtKB-KW"/>
</dbReference>
<keyword evidence="10" id="KW-0408">Iron</keyword>
<evidence type="ECO:0000256" key="6">
    <source>
        <dbReference type="ARBA" id="ARBA00022692"/>
    </source>
</evidence>
<evidence type="ECO:0000256" key="11">
    <source>
        <dbReference type="ARBA" id="ARBA00023136"/>
    </source>
</evidence>
<evidence type="ECO:0000256" key="13">
    <source>
        <dbReference type="SAM" id="Phobius"/>
    </source>
</evidence>
<gene>
    <name evidence="15" type="ORF">LY56_01088</name>
</gene>
<evidence type="ECO:0000313" key="16">
    <source>
        <dbReference type="Proteomes" id="UP000249364"/>
    </source>
</evidence>
<dbReference type="Pfam" id="PF01292">
    <property type="entry name" value="Ni_hydr_CYTB"/>
    <property type="match status" value="1"/>
</dbReference>
<keyword evidence="16" id="KW-1185">Reference proteome</keyword>
<keyword evidence="4" id="KW-1003">Cell membrane</keyword>
<dbReference type="GO" id="GO:0022904">
    <property type="term" value="P:respiratory electron transport chain"/>
    <property type="evidence" value="ECO:0007669"/>
    <property type="project" value="InterPro"/>
</dbReference>
<reference evidence="15 16" key="1">
    <citation type="submission" date="2018-06" db="EMBL/GenBank/DDBJ databases">
        <title>Genomic Encyclopedia of Archaeal and Bacterial Type Strains, Phase II (KMG-II): from individual species to whole genera.</title>
        <authorList>
            <person name="Goeker M."/>
        </authorList>
    </citation>
    <scope>NUCLEOTIDE SEQUENCE [LARGE SCALE GENOMIC DNA]</scope>
    <source>
        <strain evidence="15 16">DSM 13087</strain>
    </source>
</reference>
<keyword evidence="5" id="KW-0349">Heme</keyword>
<keyword evidence="9 13" id="KW-1133">Transmembrane helix</keyword>
<evidence type="ECO:0000259" key="14">
    <source>
        <dbReference type="Pfam" id="PF01292"/>
    </source>
</evidence>
<name>A0A2W7QBZ6_9RHOB</name>
<dbReference type="AlphaFoldDB" id="A0A2W7QBZ6"/>
<dbReference type="GO" id="GO:0009055">
    <property type="term" value="F:electron transfer activity"/>
    <property type="evidence" value="ECO:0007669"/>
    <property type="project" value="InterPro"/>
</dbReference>
<comment type="similarity">
    <text evidence="12">Belongs to the cytochrome b561 family.</text>
</comment>
<comment type="caution">
    <text evidence="15">The sequence shown here is derived from an EMBL/GenBank/DDBJ whole genome shotgun (WGS) entry which is preliminary data.</text>
</comment>
<feature type="transmembrane region" description="Helical" evidence="13">
    <location>
        <begin position="94"/>
        <end position="113"/>
    </location>
</feature>
<dbReference type="InterPro" id="IPR052168">
    <property type="entry name" value="Cytochrome_b561_oxidase"/>
</dbReference>
<keyword evidence="11 13" id="KW-0472">Membrane</keyword>
<evidence type="ECO:0000256" key="1">
    <source>
        <dbReference type="ARBA" id="ARBA00001970"/>
    </source>
</evidence>
<dbReference type="PANTHER" id="PTHR30529:SF1">
    <property type="entry name" value="CYTOCHROME B561 HOMOLOG 2"/>
    <property type="match status" value="1"/>
</dbReference>
<comment type="subcellular location">
    <subcellularLocation>
        <location evidence="2">Cell membrane</location>
        <topology evidence="2">Multi-pass membrane protein</topology>
    </subcellularLocation>
</comment>
<evidence type="ECO:0000256" key="5">
    <source>
        <dbReference type="ARBA" id="ARBA00022617"/>
    </source>
</evidence>